<dbReference type="EC" id="2.7.7.48" evidence="1"/>
<feature type="region of interest" description="Disordered" evidence="2">
    <location>
        <begin position="1"/>
        <end position="25"/>
    </location>
</feature>
<evidence type="ECO:0000256" key="2">
    <source>
        <dbReference type="SAM" id="MobiDB-lite"/>
    </source>
</evidence>
<dbReference type="Pfam" id="PF05183">
    <property type="entry name" value="RdRP"/>
    <property type="match status" value="1"/>
</dbReference>
<gene>
    <name evidence="4" type="ORF">Tci_065703</name>
</gene>
<comment type="catalytic activity">
    <reaction evidence="1">
        <text>RNA(n) + a ribonucleoside 5'-triphosphate = RNA(n+1) + diphosphate</text>
        <dbReference type="Rhea" id="RHEA:21248"/>
        <dbReference type="Rhea" id="RHEA-COMP:14527"/>
        <dbReference type="Rhea" id="RHEA-COMP:17342"/>
        <dbReference type="ChEBI" id="CHEBI:33019"/>
        <dbReference type="ChEBI" id="CHEBI:61557"/>
        <dbReference type="ChEBI" id="CHEBI:140395"/>
        <dbReference type="EC" id="2.7.7.48"/>
    </reaction>
</comment>
<dbReference type="SUPFAM" id="SSF56176">
    <property type="entry name" value="FAD-binding/transporter-associated domain-like"/>
    <property type="match status" value="1"/>
</dbReference>
<sequence length="1125" mass="128163">MNRKKEGKRRKADSKSDGKEKKKKKTWLRFLLQRKTNTVCVHKKSRRKERKPTLKPRFVMNPTTMMVDKGKVHAKTKDPHEDVGKLEKDGDKAMMMLDCCGLDKGVCGELCLQILDISEGYFSIGKNVQVADLKRKKMKKNSYQHLIWSSFCKAAHELWDVDLAEVYFANGCKKAKKLKFLKCWMTRTRRNRLCLDNTPHGSAQDSNQQNEIDVNGNLAHKCEGSDEHVSKIQYDDTAIVSFSEYLRIVFRYELQILLRLEIHQSEYAESIKGSMKSKLVKQICTLLEIIQYLVEGGFRGNVSLYAYVEGTIKASEEDENQALMFNSEDSNQSWREKNDKHDILASKRFQDSLSLEDESSHPLENLDTKLNEAHERRERARRSGGHDYASVSYTSYDKDQSPFIVLDLKELRSITINSSQNTAWVESGATLGVGGFGTMVRKYGLAADNVIDARIIDVNGQIFDRKSMGGDLFWAIRGGGGGSFGGSDLFDKWQYIGHELSPDLFIRVIIQAAIDEDGKRQMEVMFNSMFLGNVDKLIKDYVKEPVPKEKLEDIWNWCMEEDNPCAKLMTLKLDNDRNLRQGARVDVQPKTSKMFRHAYIRVRSSETSESYSPEREGGEVRGGSVSGDIRMVRGCGGLIDAVGWSDGERVVVVLGRRGDKVDSDDDEMAGWWLWLWRWGRCDMNVVVWMMCALDAGGGGWKSPGAAPNKMSAAEGLMMMHMYFCCGGMGSACKVCDEMCVREMQMVEDACKVCDGYVRGEMATTGVELFREMQMVGYGVRPDEITMVSVLGACSDLEDMIQELAEDDHLERYKSKDVEGCSMNNLGSRKLVDFLKLTMKICLIEGRPWKFKRKSIEDKVRREKVFDVDEAIDIENSRASSFQLRGIHVGERKISFITFELVSRLHDHLEIAALHDISVHAIETYGENKYLRNIYNTATRTSEFFHCGDIDLDGDLYFVTWDEHLVPPSKQSWPAVEYTAAEAKELPRELAKPDGKVEKKVDMVPPQVTLQLPKLDVKVEQKIAMFSPKVTPQLPKHEVKVKENIMKSQVFEDHIEKIQNLQSYKQHDDNISTLSFGTTNKVDTLKTCEEIMGFSDYEDVIDKVRLEKVFDVDEAIDIENSRASSF</sequence>
<protein>
    <recommendedName>
        <fullName evidence="1">RNA-dependent RNA polymerase</fullName>
        <ecNumber evidence="1">2.7.7.48</ecNumber>
    </recommendedName>
</protein>
<comment type="similarity">
    <text evidence="1">Belongs to the RdRP family.</text>
</comment>
<evidence type="ECO:0000313" key="4">
    <source>
        <dbReference type="EMBL" id="GEU93725.1"/>
    </source>
</evidence>
<dbReference type="InterPro" id="IPR011990">
    <property type="entry name" value="TPR-like_helical_dom_sf"/>
</dbReference>
<dbReference type="GO" id="GO:0031047">
    <property type="term" value="P:regulatory ncRNA-mediated gene silencing"/>
    <property type="evidence" value="ECO:0007669"/>
    <property type="project" value="UniProtKB-KW"/>
</dbReference>
<keyword evidence="1" id="KW-0943">RNA-mediated gene silencing</keyword>
<evidence type="ECO:0000259" key="3">
    <source>
        <dbReference type="Pfam" id="PF05183"/>
    </source>
</evidence>
<dbReference type="EMBL" id="BKCJ010010915">
    <property type="protein sequence ID" value="GEU93725.1"/>
    <property type="molecule type" value="Genomic_DNA"/>
</dbReference>
<dbReference type="GO" id="GO:0003723">
    <property type="term" value="F:RNA binding"/>
    <property type="evidence" value="ECO:0007669"/>
    <property type="project" value="UniProtKB-KW"/>
</dbReference>
<dbReference type="PANTHER" id="PTHR32448">
    <property type="entry name" value="OS08G0158400 PROTEIN"/>
    <property type="match status" value="1"/>
</dbReference>
<accession>A0A6L2PA02</accession>
<reference evidence="4" key="1">
    <citation type="journal article" date="2019" name="Sci. Rep.">
        <title>Draft genome of Tanacetum cinerariifolium, the natural source of mosquito coil.</title>
        <authorList>
            <person name="Yamashiro T."/>
            <person name="Shiraishi A."/>
            <person name="Satake H."/>
            <person name="Nakayama K."/>
        </authorList>
    </citation>
    <scope>NUCLEOTIDE SEQUENCE</scope>
</reference>
<feature type="domain" description="RDRP core" evidence="3">
    <location>
        <begin position="949"/>
        <end position="991"/>
    </location>
</feature>
<dbReference type="Gene3D" id="3.40.462.20">
    <property type="match status" value="1"/>
</dbReference>
<keyword evidence="1" id="KW-0696">RNA-directed RNA polymerase</keyword>
<proteinExistence type="inferred from homology"/>
<dbReference type="InterPro" id="IPR057596">
    <property type="entry name" value="RDRP_core"/>
</dbReference>
<keyword evidence="1" id="KW-0694">RNA-binding</keyword>
<dbReference type="Gene3D" id="1.25.40.10">
    <property type="entry name" value="Tetratricopeptide repeat domain"/>
    <property type="match status" value="1"/>
</dbReference>
<keyword evidence="1" id="KW-0548">Nucleotidyltransferase</keyword>
<dbReference type="GO" id="GO:0050660">
    <property type="term" value="F:flavin adenine dinucleotide binding"/>
    <property type="evidence" value="ECO:0007669"/>
    <property type="project" value="InterPro"/>
</dbReference>
<dbReference type="InterPro" id="IPR016169">
    <property type="entry name" value="FAD-bd_PCMH_sub2"/>
</dbReference>
<keyword evidence="1" id="KW-0808">Transferase</keyword>
<dbReference type="AlphaFoldDB" id="A0A6L2PA02"/>
<dbReference type="InterPro" id="IPR036318">
    <property type="entry name" value="FAD-bd_PCMH-like_sf"/>
</dbReference>
<organism evidence="4">
    <name type="scientific">Tanacetum cinerariifolium</name>
    <name type="common">Dalmatian daisy</name>
    <name type="synonym">Chrysanthemum cinerariifolium</name>
    <dbReference type="NCBI Taxonomy" id="118510"/>
    <lineage>
        <taxon>Eukaryota</taxon>
        <taxon>Viridiplantae</taxon>
        <taxon>Streptophyta</taxon>
        <taxon>Embryophyta</taxon>
        <taxon>Tracheophyta</taxon>
        <taxon>Spermatophyta</taxon>
        <taxon>Magnoliopsida</taxon>
        <taxon>eudicotyledons</taxon>
        <taxon>Gunneridae</taxon>
        <taxon>Pentapetalae</taxon>
        <taxon>asterids</taxon>
        <taxon>campanulids</taxon>
        <taxon>Asterales</taxon>
        <taxon>Asteraceae</taxon>
        <taxon>Asteroideae</taxon>
        <taxon>Anthemideae</taxon>
        <taxon>Anthemidinae</taxon>
        <taxon>Tanacetum</taxon>
    </lineage>
</organism>
<dbReference type="Gene3D" id="3.30.465.10">
    <property type="match status" value="2"/>
</dbReference>
<evidence type="ECO:0000256" key="1">
    <source>
        <dbReference type="RuleBase" id="RU363098"/>
    </source>
</evidence>
<dbReference type="GO" id="GO:0003968">
    <property type="term" value="F:RNA-directed RNA polymerase activity"/>
    <property type="evidence" value="ECO:0007669"/>
    <property type="project" value="UniProtKB-KW"/>
</dbReference>
<feature type="compositionally biased region" description="Basic residues" evidence="2">
    <location>
        <begin position="1"/>
        <end position="12"/>
    </location>
</feature>
<name>A0A6L2PA02_TANCI</name>
<comment type="caution">
    <text evidence="4">The sequence shown here is derived from an EMBL/GenBank/DDBJ whole genome shotgun (WGS) entry which is preliminary data.</text>
</comment>
<comment type="function">
    <text evidence="1">Probably involved in the RNA silencing pathway and required for the generation of small interfering RNAs (siRNAs).</text>
</comment>